<dbReference type="EMBL" id="LQRT01000013">
    <property type="protein sequence ID" value="KZS40444.1"/>
    <property type="molecule type" value="Genomic_DNA"/>
</dbReference>
<dbReference type="InterPro" id="IPR014710">
    <property type="entry name" value="RmlC-like_jellyroll"/>
</dbReference>
<keyword evidence="2" id="KW-1185">Reference proteome</keyword>
<dbReference type="Gene3D" id="2.60.120.10">
    <property type="entry name" value="Jelly Rolls"/>
    <property type="match status" value="1"/>
</dbReference>
<protein>
    <recommendedName>
        <fullName evidence="3">Cupin 2 conserved barrel domain-containing protein</fullName>
    </recommendedName>
</protein>
<evidence type="ECO:0008006" key="3">
    <source>
        <dbReference type="Google" id="ProtNLM"/>
    </source>
</evidence>
<dbReference type="STRING" id="1642818.AWE51_05700"/>
<organism evidence="1 2">
    <name type="scientific">Aquimarina aggregata</name>
    <dbReference type="NCBI Taxonomy" id="1642818"/>
    <lineage>
        <taxon>Bacteria</taxon>
        <taxon>Pseudomonadati</taxon>
        <taxon>Bacteroidota</taxon>
        <taxon>Flavobacteriia</taxon>
        <taxon>Flavobacteriales</taxon>
        <taxon>Flavobacteriaceae</taxon>
        <taxon>Aquimarina</taxon>
    </lineage>
</organism>
<dbReference type="AlphaFoldDB" id="A0A162CPZ3"/>
<accession>A0A162CPZ3</accession>
<dbReference type="InterPro" id="IPR011051">
    <property type="entry name" value="RmlC_Cupin_sf"/>
</dbReference>
<evidence type="ECO:0000313" key="1">
    <source>
        <dbReference type="EMBL" id="KZS40444.1"/>
    </source>
</evidence>
<dbReference type="SUPFAM" id="SSF51182">
    <property type="entry name" value="RmlC-like cupins"/>
    <property type="match status" value="1"/>
</dbReference>
<evidence type="ECO:0000313" key="2">
    <source>
        <dbReference type="Proteomes" id="UP000076715"/>
    </source>
</evidence>
<gene>
    <name evidence="1" type="ORF">AWE51_05700</name>
</gene>
<dbReference type="Proteomes" id="UP000076715">
    <property type="component" value="Unassembled WGS sequence"/>
</dbReference>
<reference evidence="1 2" key="1">
    <citation type="submission" date="2016-01" db="EMBL/GenBank/DDBJ databases">
        <title>The draft genome sequence of Aquimarina sp. RZW4-3-2.</title>
        <authorList>
            <person name="Wang Y."/>
        </authorList>
    </citation>
    <scope>NUCLEOTIDE SEQUENCE [LARGE SCALE GENOMIC DNA]</scope>
    <source>
        <strain evidence="1 2">RZW4-3-2</strain>
    </source>
</reference>
<sequence>MTTSKREDVSQSEKAYIDSLITKYLNIRTIHFGDSPREAIRYDKRPQMYGGEGVVYLLQMFAEGELVNNRIGAYMILPTSDDSIGFHTHGSRNEQEIYVILEGVGQYLEKDSWESPEKKHEVVKGNITTMMGKGFHGIKNIGESPLIIFVITTNEKKVRSVSVDTGI</sequence>
<comment type="caution">
    <text evidence="1">The sequence shown here is derived from an EMBL/GenBank/DDBJ whole genome shotgun (WGS) entry which is preliminary data.</text>
</comment>
<dbReference type="RefSeq" id="WP_066313990.1">
    <property type="nucleotide sequence ID" value="NZ_LQRT01000013.1"/>
</dbReference>
<proteinExistence type="predicted"/>
<name>A0A162CPZ3_9FLAO</name>
<dbReference type="OrthoDB" id="996621at2"/>